<dbReference type="CDD" id="cd03888">
    <property type="entry name" value="M20_PepV"/>
    <property type="match status" value="1"/>
</dbReference>
<dbReference type="RefSeq" id="WP_104849967.1">
    <property type="nucleotide sequence ID" value="NZ_PKOZ01000008.1"/>
</dbReference>
<dbReference type="InterPro" id="IPR050072">
    <property type="entry name" value="Peptidase_M20A"/>
</dbReference>
<evidence type="ECO:0000313" key="9">
    <source>
        <dbReference type="EMBL" id="PQD94585.1"/>
    </source>
</evidence>
<dbReference type="EMBL" id="PKOZ01000008">
    <property type="protein sequence ID" value="PQD94585.1"/>
    <property type="molecule type" value="Genomic_DNA"/>
</dbReference>
<comment type="similarity">
    <text evidence="2">Belongs to the peptidase M20A family.</text>
</comment>
<dbReference type="OrthoDB" id="9761532at2"/>
<dbReference type="Pfam" id="PF01546">
    <property type="entry name" value="Peptidase_M20"/>
    <property type="match status" value="1"/>
</dbReference>
<dbReference type="Gene3D" id="3.40.630.10">
    <property type="entry name" value="Zn peptidases"/>
    <property type="match status" value="1"/>
</dbReference>
<keyword evidence="6" id="KW-0862">Zinc</keyword>
<dbReference type="AlphaFoldDB" id="A0A2S7MXV6"/>
<keyword evidence="8" id="KW-0482">Metalloprotease</keyword>
<evidence type="ECO:0000256" key="2">
    <source>
        <dbReference type="ARBA" id="ARBA00006247"/>
    </source>
</evidence>
<comment type="cofactor">
    <cofactor evidence="1">
        <name>Zn(2+)</name>
        <dbReference type="ChEBI" id="CHEBI:29105"/>
    </cofactor>
</comment>
<dbReference type="InterPro" id="IPR002933">
    <property type="entry name" value="Peptidase_M20"/>
</dbReference>
<dbReference type="InterPro" id="IPR010964">
    <property type="entry name" value="M20A_pepV-rel"/>
</dbReference>
<evidence type="ECO:0000256" key="3">
    <source>
        <dbReference type="ARBA" id="ARBA00022670"/>
    </source>
</evidence>
<dbReference type="PROSITE" id="PS00758">
    <property type="entry name" value="ARGE_DAPE_CPG2_1"/>
    <property type="match status" value="1"/>
</dbReference>
<keyword evidence="4" id="KW-0479">Metal-binding</keyword>
<gene>
    <name evidence="9" type="ORF">CYL18_13030</name>
</gene>
<dbReference type="InterPro" id="IPR036264">
    <property type="entry name" value="Bact_exopeptidase_dim_dom"/>
</dbReference>
<evidence type="ECO:0000256" key="7">
    <source>
        <dbReference type="ARBA" id="ARBA00022997"/>
    </source>
</evidence>
<dbReference type="SUPFAM" id="SSF53187">
    <property type="entry name" value="Zn-dependent exopeptidases"/>
    <property type="match status" value="1"/>
</dbReference>
<dbReference type="GO" id="GO:0008777">
    <property type="term" value="F:acetylornithine deacetylase activity"/>
    <property type="evidence" value="ECO:0007669"/>
    <property type="project" value="TreeGrafter"/>
</dbReference>
<dbReference type="GO" id="GO:0016805">
    <property type="term" value="F:dipeptidase activity"/>
    <property type="evidence" value="ECO:0007669"/>
    <property type="project" value="UniProtKB-KW"/>
</dbReference>
<sequence length="468" mass="52272">MQINWQKEVEQRKEQLIKDTQRLLQIKSTLDEETATEEIPFGKGIKEALDFMLDLGEKDGFSVKNVDNYGAHLEMGHGEELLGILGHLDVVPEGEGWTTDPYSADIRDGRIYARGAMDDKGPTMAAYYAMKIVKDLGVDVNKRVRLILGTDEESDWRCMDHYFEKEETPTVGFVPDADFPIIYAEKGIADFTYEFNGSVHEGAEATLLSFSAGQRFNMVPEFAEAVVTSDSVEAGQWEERYSRYCEDHGLSGTFSAKEGTVTFTMDGISVHGMEPDLGVNAGLRLAEFLVTLPFIGDDERFLSFISQFCKESRGRELGVAYSDDITKDLTINYGILSYEHGGKGKIAFNMRYPVTFDFANGWSVLEKVASDHGFSIQMKTHLGPHHVDADSDLVKTLQKIYEEHTGQEAELLAIGGGTYARAIKNAVAFGPLFPGREDVAHQKDEYIIIEDMLKATAMYAQAIYDLTR</sequence>
<keyword evidence="3" id="KW-0645">Protease</keyword>
<organism evidence="9 10">
    <name type="scientific">Pradoshia eiseniae</name>
    <dbReference type="NCBI Taxonomy" id="2064768"/>
    <lineage>
        <taxon>Bacteria</taxon>
        <taxon>Bacillati</taxon>
        <taxon>Bacillota</taxon>
        <taxon>Bacilli</taxon>
        <taxon>Bacillales</taxon>
        <taxon>Bacillaceae</taxon>
        <taxon>Pradoshia</taxon>
    </lineage>
</organism>
<keyword evidence="5" id="KW-0378">Hydrolase</keyword>
<keyword evidence="7" id="KW-0224">Dipeptidase</keyword>
<dbReference type="GO" id="GO:0006526">
    <property type="term" value="P:L-arginine biosynthetic process"/>
    <property type="evidence" value="ECO:0007669"/>
    <property type="project" value="TreeGrafter"/>
</dbReference>
<dbReference type="GO" id="GO:0008270">
    <property type="term" value="F:zinc ion binding"/>
    <property type="evidence" value="ECO:0007669"/>
    <property type="project" value="InterPro"/>
</dbReference>
<dbReference type="NCBIfam" id="NF005591">
    <property type="entry name" value="PRK07318.1"/>
    <property type="match status" value="1"/>
</dbReference>
<dbReference type="PANTHER" id="PTHR43808:SF31">
    <property type="entry name" value="N-ACETYL-L-CITRULLINE DEACETYLASE"/>
    <property type="match status" value="1"/>
</dbReference>
<evidence type="ECO:0000256" key="6">
    <source>
        <dbReference type="ARBA" id="ARBA00022833"/>
    </source>
</evidence>
<evidence type="ECO:0000256" key="4">
    <source>
        <dbReference type="ARBA" id="ARBA00022723"/>
    </source>
</evidence>
<accession>A0A2S7MXV6</accession>
<evidence type="ECO:0000313" key="10">
    <source>
        <dbReference type="Proteomes" id="UP000239663"/>
    </source>
</evidence>
<proteinExistence type="inferred from homology"/>
<evidence type="ECO:0000256" key="5">
    <source>
        <dbReference type="ARBA" id="ARBA00022801"/>
    </source>
</evidence>
<name>A0A2S7MXV6_9BACI</name>
<reference evidence="9 10" key="1">
    <citation type="submission" date="2017-12" db="EMBL/GenBank/DDBJ databases">
        <title>Taxonomic description and draft genome of Pradoshia cofamensis Gen. nov., sp. nov., a thermotolerant bacillale isolated from anterior gut of earthworm Eisenia fetida.</title>
        <authorList>
            <person name="Saha T."/>
            <person name="Chakraborty R."/>
        </authorList>
    </citation>
    <scope>NUCLEOTIDE SEQUENCE [LARGE SCALE GENOMIC DNA]</scope>
    <source>
        <strain evidence="9 10">EAG3</strain>
    </source>
</reference>
<keyword evidence="10" id="KW-1185">Reference proteome</keyword>
<dbReference type="SUPFAM" id="SSF55031">
    <property type="entry name" value="Bacterial exopeptidase dimerisation domain"/>
    <property type="match status" value="1"/>
</dbReference>
<dbReference type="PANTHER" id="PTHR43808">
    <property type="entry name" value="ACETYLORNITHINE DEACETYLASE"/>
    <property type="match status" value="1"/>
</dbReference>
<protein>
    <submittedName>
        <fullName evidence="9">Dipeptidase PepV</fullName>
    </submittedName>
</protein>
<dbReference type="GO" id="GO:0008237">
    <property type="term" value="F:metallopeptidase activity"/>
    <property type="evidence" value="ECO:0007669"/>
    <property type="project" value="UniProtKB-KW"/>
</dbReference>
<dbReference type="NCBIfam" id="TIGR01887">
    <property type="entry name" value="dipeptidaselike"/>
    <property type="match status" value="1"/>
</dbReference>
<dbReference type="Gene3D" id="3.30.70.360">
    <property type="match status" value="2"/>
</dbReference>
<evidence type="ECO:0000256" key="1">
    <source>
        <dbReference type="ARBA" id="ARBA00001947"/>
    </source>
</evidence>
<dbReference type="GO" id="GO:0006508">
    <property type="term" value="P:proteolysis"/>
    <property type="evidence" value="ECO:0007669"/>
    <property type="project" value="UniProtKB-KW"/>
</dbReference>
<dbReference type="Proteomes" id="UP000239663">
    <property type="component" value="Unassembled WGS sequence"/>
</dbReference>
<dbReference type="InterPro" id="IPR001261">
    <property type="entry name" value="ArgE/DapE_CS"/>
</dbReference>
<evidence type="ECO:0000256" key="8">
    <source>
        <dbReference type="ARBA" id="ARBA00023049"/>
    </source>
</evidence>
<comment type="caution">
    <text evidence="9">The sequence shown here is derived from an EMBL/GenBank/DDBJ whole genome shotgun (WGS) entry which is preliminary data.</text>
</comment>